<dbReference type="InterPro" id="IPR006528">
    <property type="entry name" value="Phage_head_morphogenesis_dom"/>
</dbReference>
<proteinExistence type="predicted"/>
<accession>A0ABY9XE96</accession>
<organism evidence="2 3">
    <name type="scientific">Xenorhabdus griffiniae</name>
    <dbReference type="NCBI Taxonomy" id="351672"/>
    <lineage>
        <taxon>Bacteria</taxon>
        <taxon>Pseudomonadati</taxon>
        <taxon>Pseudomonadota</taxon>
        <taxon>Gammaproteobacteria</taxon>
        <taxon>Enterobacterales</taxon>
        <taxon>Morganellaceae</taxon>
        <taxon>Xenorhabdus</taxon>
    </lineage>
</organism>
<evidence type="ECO:0000313" key="2">
    <source>
        <dbReference type="EMBL" id="WNH00918.1"/>
    </source>
</evidence>
<dbReference type="CDD" id="cd15482">
    <property type="entry name" value="Sialidase_non-viral"/>
    <property type="match status" value="1"/>
</dbReference>
<keyword evidence="3" id="KW-1185">Reference proteome</keyword>
<dbReference type="NCBIfam" id="TIGR01641">
    <property type="entry name" value="phageSPP1_gp7"/>
    <property type="match status" value="1"/>
</dbReference>
<dbReference type="Pfam" id="PF04233">
    <property type="entry name" value="Phage_Mu_F"/>
    <property type="match status" value="1"/>
</dbReference>
<protein>
    <submittedName>
        <fullName evidence="2">Phage minor head protein</fullName>
    </submittedName>
</protein>
<gene>
    <name evidence="2" type="ORF">QL112_013750</name>
</gene>
<dbReference type="EMBL" id="CP133647">
    <property type="protein sequence ID" value="WNH00918.1"/>
    <property type="molecule type" value="Genomic_DNA"/>
</dbReference>
<reference evidence="2 3" key="1">
    <citation type="journal article" date="2023" name="Access Microbiol">
        <title>The genome of a steinernematid-associated Pseudomonas piscis bacterium encodes the biosynthesis of insect toxins.</title>
        <authorList>
            <person name="Awori R.M."/>
            <person name="Hendre P."/>
            <person name="Amugune N.O."/>
        </authorList>
    </citation>
    <scope>NUCLEOTIDE SEQUENCE [LARGE SCALE GENOMIC DNA]</scope>
    <source>
        <strain evidence="2 3">97</strain>
    </source>
</reference>
<dbReference type="GeneID" id="88856641"/>
<sequence>MNNGAISLAEMLERKQGLLKSRNRLMRPPTPSKRTEVWYRDRLIEFIRLMQDVVIEDLQKPILNDAPFESVLSITARLSRAIQKLANMSILDMARRLSFGMVRRANDQNKSQTQKTYKAAFGIDLTGMLGDGTVKEHLENAVRENIDLIQSIQTDFINDIGERVFANLTNGGRHENLVSLIRERGNVSQSRAKFIARDQTAKLNSALTEARSKALGLDLYEWGGAGDERERASHFVLNGKTCKYSDPTVYSDDGGKTWKKRKSIGGFEGNPGEDHQCRCVSLPKVSWD</sequence>
<dbReference type="RefSeq" id="WP_189760232.1">
    <property type="nucleotide sequence ID" value="NZ_CAWPOC010000235.1"/>
</dbReference>
<feature type="domain" description="Phage head morphogenesis" evidence="1">
    <location>
        <begin position="159"/>
        <end position="280"/>
    </location>
</feature>
<dbReference type="Proteomes" id="UP001300348">
    <property type="component" value="Chromosome"/>
</dbReference>
<evidence type="ECO:0000259" key="1">
    <source>
        <dbReference type="Pfam" id="PF04233"/>
    </source>
</evidence>
<name>A0ABY9XE96_9GAMM</name>
<evidence type="ECO:0000313" key="3">
    <source>
        <dbReference type="Proteomes" id="UP001300348"/>
    </source>
</evidence>